<protein>
    <recommendedName>
        <fullName evidence="7">SART-1 family protein</fullName>
    </recommendedName>
</protein>
<dbReference type="GO" id="GO:0046540">
    <property type="term" value="C:U4/U6 x U5 tri-snRNP complex"/>
    <property type="evidence" value="ECO:0007669"/>
    <property type="project" value="TreeGrafter"/>
</dbReference>
<feature type="region of interest" description="Disordered" evidence="4">
    <location>
        <begin position="233"/>
        <end position="266"/>
    </location>
</feature>
<feature type="region of interest" description="Disordered" evidence="4">
    <location>
        <begin position="291"/>
        <end position="317"/>
    </location>
</feature>
<evidence type="ECO:0000256" key="4">
    <source>
        <dbReference type="SAM" id="MobiDB-lite"/>
    </source>
</evidence>
<feature type="compositionally biased region" description="Basic and acidic residues" evidence="4">
    <location>
        <begin position="248"/>
        <end position="260"/>
    </location>
</feature>
<evidence type="ECO:0000256" key="3">
    <source>
        <dbReference type="ARBA" id="ARBA00023242"/>
    </source>
</evidence>
<proteinExistence type="inferred from homology"/>
<accession>A0A7S7LJB1</accession>
<name>A0A7S7LJB1_CRYPV</name>
<dbReference type="Pfam" id="PF03343">
    <property type="entry name" value="SART-1"/>
    <property type="match status" value="1"/>
</dbReference>
<comment type="similarity">
    <text evidence="2">Belongs to the SNU66/SART1 family.</text>
</comment>
<comment type="subcellular location">
    <subcellularLocation>
        <location evidence="1">Nucleus</location>
    </subcellularLocation>
</comment>
<dbReference type="PANTHER" id="PTHR14152:SF5">
    <property type="entry name" value="U4_U6.U5 TRI-SNRNP-ASSOCIATED PROTEIN 1"/>
    <property type="match status" value="1"/>
</dbReference>
<dbReference type="InterPro" id="IPR005011">
    <property type="entry name" value="SNU66/SART1"/>
</dbReference>
<reference evidence="5 6" key="1">
    <citation type="submission" date="2019-09" db="EMBL/GenBank/DDBJ databases">
        <title>Consistent, comparative and evidence-based genome assembly and annotation for Cryptosporidium parvum, C. hominis and C. tyzzeri.</title>
        <authorList>
            <person name="Baptista R.P."/>
            <person name="Li Y."/>
            <person name="Sateriale A."/>
            <person name="Ansell B."/>
            <person name="Jex A."/>
            <person name="Sanders M."/>
            <person name="Brooks K."/>
            <person name="Tracey A."/>
            <person name="Berriman M."/>
            <person name="Striepen B."/>
            <person name="Cotton J.A."/>
            <person name="Kissinger J.C."/>
        </authorList>
    </citation>
    <scope>NUCLEOTIDE SEQUENCE [LARGE SCALE GENOMIC DNA]</scope>
    <source>
        <strain evidence="5 6">IOWA-ATCC</strain>
    </source>
</reference>
<dbReference type="AlphaFoldDB" id="A0A7S7LJB1"/>
<evidence type="ECO:0000313" key="5">
    <source>
        <dbReference type="EMBL" id="QOY42286.1"/>
    </source>
</evidence>
<dbReference type="GO" id="GO:0000481">
    <property type="term" value="P:maturation of 5S rRNA"/>
    <property type="evidence" value="ECO:0007669"/>
    <property type="project" value="TreeGrafter"/>
</dbReference>
<evidence type="ECO:0008006" key="7">
    <source>
        <dbReference type="Google" id="ProtNLM"/>
    </source>
</evidence>
<organism evidence="5 6">
    <name type="scientific">Cryptosporidium parvum</name>
    <dbReference type="NCBI Taxonomy" id="5807"/>
    <lineage>
        <taxon>Eukaryota</taxon>
        <taxon>Sar</taxon>
        <taxon>Alveolata</taxon>
        <taxon>Apicomplexa</taxon>
        <taxon>Conoidasida</taxon>
        <taxon>Coccidia</taxon>
        <taxon>Eucoccidiorida</taxon>
        <taxon>Eimeriorina</taxon>
        <taxon>Cryptosporidiidae</taxon>
        <taxon>Cryptosporidium</taxon>
    </lineage>
</organism>
<dbReference type="EMBL" id="CP044419">
    <property type="protein sequence ID" value="QOY42286.1"/>
    <property type="molecule type" value="Genomic_DNA"/>
</dbReference>
<sequence length="375" mass="43732">MSESDRMPDQFKQGKIITFEDKHILEYKDDEDDCDQLNAKIHLNKINLGSENNRKNDDFRENKSQDKFKFKRTKIKVIKKNLRKETNFELANDEEKNSSSSVNNNDIDNNTELTNFNTNFLTNSNSIFDDTDIFYNRLKIQKKRKTLENTKNEFEFQYNNKLNSTNEENINNSESSIYLSLETEFCRKIDNSSTNDQINDSISNNAITKTEIESLYSNSLNKDNLNELQNTVLKQESSNDNNRQKTSKNTEETRVSDEKTQNNLNNNILYEEPLDFGISSTLELLKKRGNISSSNKKDPITSNNNEFGQKNENYSTDSALNSESDFQVSILHTDDNGNILNPKEAFKRLCWKFHGQKVNKNKIEKMLRNHLRNKT</sequence>
<dbReference type="PANTHER" id="PTHR14152">
    <property type="entry name" value="SQUAMOUS CELL CARCINOMA ANTIGEN RECOGNISED BY CYTOTOXIC T LYMPHOCYTES"/>
    <property type="match status" value="1"/>
</dbReference>
<gene>
    <name evidence="5" type="ORF">CPATCC_001915</name>
</gene>
<dbReference type="Proteomes" id="UP000593906">
    <property type="component" value="Chromosome 4"/>
</dbReference>
<dbReference type="GO" id="GO:0045292">
    <property type="term" value="P:mRNA cis splicing, via spliceosome"/>
    <property type="evidence" value="ECO:0007669"/>
    <property type="project" value="TreeGrafter"/>
</dbReference>
<dbReference type="VEuPathDB" id="CryptoDB:CPATCC_0021150"/>
<evidence type="ECO:0000256" key="2">
    <source>
        <dbReference type="ARBA" id="ARBA00006076"/>
    </source>
</evidence>
<keyword evidence="3" id="KW-0539">Nucleus</keyword>
<evidence type="ECO:0000256" key="1">
    <source>
        <dbReference type="ARBA" id="ARBA00004123"/>
    </source>
</evidence>
<evidence type="ECO:0000313" key="6">
    <source>
        <dbReference type="Proteomes" id="UP000593906"/>
    </source>
</evidence>